<dbReference type="EMBL" id="LGTL01000035">
    <property type="protein sequence ID" value="KPA73551.1"/>
    <property type="molecule type" value="Genomic_DNA"/>
</dbReference>
<gene>
    <name evidence="2" type="ORF">ABB37_09851</name>
</gene>
<feature type="transmembrane region" description="Helical" evidence="1">
    <location>
        <begin position="22"/>
        <end position="39"/>
    </location>
</feature>
<reference evidence="2 3" key="1">
    <citation type="submission" date="2015-07" db="EMBL/GenBank/DDBJ databases">
        <title>High-quality genome of monoxenous trypanosomatid Leptomonas pyrrhocoris.</title>
        <authorList>
            <person name="Flegontov P."/>
            <person name="Butenko A."/>
            <person name="Firsov S."/>
            <person name="Vlcek C."/>
            <person name="Logacheva M.D."/>
            <person name="Field M."/>
            <person name="Filatov D."/>
            <person name="Flegontova O."/>
            <person name="Gerasimov E."/>
            <person name="Jackson A.P."/>
            <person name="Kelly S."/>
            <person name="Opperdoes F."/>
            <person name="O'Reilly A."/>
            <person name="Votypka J."/>
            <person name="Yurchenko V."/>
            <person name="Lukes J."/>
        </authorList>
    </citation>
    <scope>NUCLEOTIDE SEQUENCE [LARGE SCALE GENOMIC DNA]</scope>
    <source>
        <strain evidence="2">H10</strain>
    </source>
</reference>
<accession>A0A0N0DR34</accession>
<protein>
    <submittedName>
        <fullName evidence="2">Uncharacterized protein</fullName>
    </submittedName>
</protein>
<dbReference type="RefSeq" id="XP_015651990.1">
    <property type="nucleotide sequence ID" value="XM_015809508.1"/>
</dbReference>
<dbReference type="VEuPathDB" id="TriTrypDB:LpyrH10_35_0660"/>
<name>A0A0N0DR34_LEPPY</name>
<evidence type="ECO:0000313" key="2">
    <source>
        <dbReference type="EMBL" id="KPA73554.1"/>
    </source>
</evidence>
<dbReference type="EMBL" id="LGTL01000035">
    <property type="protein sequence ID" value="KPA73555.1"/>
    <property type="molecule type" value="Genomic_DNA"/>
</dbReference>
<dbReference type="EMBL" id="LGTL01000035">
    <property type="protein sequence ID" value="KPA73553.1"/>
    <property type="molecule type" value="Genomic_DNA"/>
</dbReference>
<dbReference type="EMBL" id="LGTL01000035">
    <property type="protein sequence ID" value="KPA73552.1"/>
    <property type="molecule type" value="Genomic_DNA"/>
</dbReference>
<dbReference type="RefSeq" id="XP_015651991.1">
    <property type="nucleotide sequence ID" value="XM_015809509.1"/>
</dbReference>
<dbReference type="GeneID" id="26910134"/>
<dbReference type="RefSeq" id="XP_015651994.1">
    <property type="nucleotide sequence ID" value="XM_015809512.1"/>
</dbReference>
<organism evidence="2 3">
    <name type="scientific">Leptomonas pyrrhocoris</name>
    <name type="common">Firebug parasite</name>
    <dbReference type="NCBI Taxonomy" id="157538"/>
    <lineage>
        <taxon>Eukaryota</taxon>
        <taxon>Discoba</taxon>
        <taxon>Euglenozoa</taxon>
        <taxon>Kinetoplastea</taxon>
        <taxon>Metakinetoplastina</taxon>
        <taxon>Trypanosomatida</taxon>
        <taxon>Trypanosomatidae</taxon>
        <taxon>Leishmaniinae</taxon>
        <taxon>Leptomonas</taxon>
    </lineage>
</organism>
<keyword evidence="1" id="KW-0812">Transmembrane</keyword>
<dbReference type="OMA" id="SPAENDW"/>
<sequence>MPRAHQKVETDNSLFSRVVERGWLAFLLLGVFMIGLRLYNVRQRRQQQQLLREGLMAEMGYRGKANKKKD</sequence>
<keyword evidence="1" id="KW-1133">Transmembrane helix</keyword>
<evidence type="ECO:0000313" key="3">
    <source>
        <dbReference type="Proteomes" id="UP000037923"/>
    </source>
</evidence>
<dbReference type="Proteomes" id="UP000037923">
    <property type="component" value="Unassembled WGS sequence"/>
</dbReference>
<keyword evidence="3" id="KW-1185">Reference proteome</keyword>
<evidence type="ECO:0000256" key="1">
    <source>
        <dbReference type="SAM" id="Phobius"/>
    </source>
</evidence>
<dbReference type="OrthoDB" id="263315at2759"/>
<dbReference type="AlphaFoldDB" id="A0A0N0DR34"/>
<dbReference type="RefSeq" id="XP_015651992.1">
    <property type="nucleotide sequence ID" value="XM_015809510.1"/>
</dbReference>
<proteinExistence type="predicted"/>
<keyword evidence="1" id="KW-0472">Membrane</keyword>
<comment type="caution">
    <text evidence="2">The sequence shown here is derived from an EMBL/GenBank/DDBJ whole genome shotgun (WGS) entry which is preliminary data.</text>
</comment>
<dbReference type="EMBL" id="LGTL01000035">
    <property type="protein sequence ID" value="KPA73554.1"/>
    <property type="molecule type" value="Genomic_DNA"/>
</dbReference>
<dbReference type="RefSeq" id="XP_015651993.1">
    <property type="nucleotide sequence ID" value="XM_015809511.1"/>
</dbReference>